<feature type="region of interest" description="Disordered" evidence="1">
    <location>
        <begin position="1"/>
        <end position="65"/>
    </location>
</feature>
<dbReference type="AlphaFoldDB" id="A0ABD3FAN3"/>
<evidence type="ECO:0000313" key="3">
    <source>
        <dbReference type="Proteomes" id="UP001632037"/>
    </source>
</evidence>
<name>A0ABD3FAN3_9STRA</name>
<feature type="compositionally biased region" description="Polar residues" evidence="1">
    <location>
        <begin position="1"/>
        <end position="12"/>
    </location>
</feature>
<organism evidence="2 3">
    <name type="scientific">Phytophthora oleae</name>
    <dbReference type="NCBI Taxonomy" id="2107226"/>
    <lineage>
        <taxon>Eukaryota</taxon>
        <taxon>Sar</taxon>
        <taxon>Stramenopiles</taxon>
        <taxon>Oomycota</taxon>
        <taxon>Peronosporomycetes</taxon>
        <taxon>Peronosporales</taxon>
        <taxon>Peronosporaceae</taxon>
        <taxon>Phytophthora</taxon>
    </lineage>
</organism>
<evidence type="ECO:0000256" key="1">
    <source>
        <dbReference type="SAM" id="MobiDB-lite"/>
    </source>
</evidence>
<dbReference type="EMBL" id="JBIMZQ010000025">
    <property type="protein sequence ID" value="KAL3663963.1"/>
    <property type="molecule type" value="Genomic_DNA"/>
</dbReference>
<dbReference type="Proteomes" id="UP001632037">
    <property type="component" value="Unassembled WGS sequence"/>
</dbReference>
<comment type="caution">
    <text evidence="2">The sequence shown here is derived from an EMBL/GenBank/DDBJ whole genome shotgun (WGS) entry which is preliminary data.</text>
</comment>
<evidence type="ECO:0008006" key="4">
    <source>
        <dbReference type="Google" id="ProtNLM"/>
    </source>
</evidence>
<accession>A0ABD3FAN3</accession>
<reference evidence="2 3" key="1">
    <citation type="submission" date="2024-09" db="EMBL/GenBank/DDBJ databases">
        <title>Genome sequencing and assembly of Phytophthora oleae, isolate VK10A, causative agent of rot of olive drupes.</title>
        <authorList>
            <person name="Conti Taguali S."/>
            <person name="Riolo M."/>
            <person name="La Spada F."/>
            <person name="Cacciola S.O."/>
            <person name="Dionisio G."/>
        </authorList>
    </citation>
    <scope>NUCLEOTIDE SEQUENCE [LARGE SCALE GENOMIC DNA]</scope>
    <source>
        <strain evidence="2 3">VK10A</strain>
    </source>
</reference>
<gene>
    <name evidence="2" type="ORF">V7S43_010852</name>
</gene>
<keyword evidence="3" id="KW-1185">Reference proteome</keyword>
<feature type="compositionally biased region" description="Basic and acidic residues" evidence="1">
    <location>
        <begin position="49"/>
        <end position="63"/>
    </location>
</feature>
<sequence length="180" mass="20569">MNSPQESWNFQPVWSGYEGATDSPTHASSSDSDGSSECDGDLLSLFEQPEPHHSRFDRFDRGGRPFPYTRSKTRWRKRPNDEIKYLRDQVAELEELKALLGRSTSKPTRKNTENRKIRGEDECRRLKAAQMENQKLRAMVASRCQVAEALQDAIDDDVRLRAQKVYCSGGSVLSNELIFV</sequence>
<evidence type="ECO:0000313" key="2">
    <source>
        <dbReference type="EMBL" id="KAL3663963.1"/>
    </source>
</evidence>
<proteinExistence type="predicted"/>
<protein>
    <recommendedName>
        <fullName evidence="4">BZIP domain-containing protein</fullName>
    </recommendedName>
</protein>